<feature type="domain" description="Cyclin-like" evidence="7">
    <location>
        <begin position="77"/>
        <end position="162"/>
    </location>
</feature>
<dbReference type="GO" id="GO:0016538">
    <property type="term" value="F:cyclin-dependent protein serine/threonine kinase regulator activity"/>
    <property type="evidence" value="ECO:0007669"/>
    <property type="project" value="InterPro"/>
</dbReference>
<dbReference type="EMBL" id="JARKIK010000072">
    <property type="protein sequence ID" value="KAK8728392.1"/>
    <property type="molecule type" value="Genomic_DNA"/>
</dbReference>
<sequence>MDVEEVAKVEELSVAFSTQCLNVEDIDAEDGGNPQLVSEYVNDIYKYLRELEEGSKVQPRYLDGQVVTGKMRAILIDWLVQVHLRFMLLQETLYLTVAIIDRYLQRERTVSRSKLQLVGVTAMFIASKYEEMYSPDIADFAYITDKAYTKNEIRKMEVNILKTLDFNVSYPLPLHFLRRNSKAGSVDAAQHTLAKYLMELCLPEYCMCHYKASMIAAAALCFSLKVLDGSPWNDTLVYYSCNTEEQLMPVICKMAAIVVKSISSKQQAVKQKYKTNKQMKISDIPQLHSQTVKKLAEKGALT</sequence>
<dbReference type="PIRSF" id="PIRSF001771">
    <property type="entry name" value="Cyclin_A_B_D_E"/>
    <property type="match status" value="1"/>
</dbReference>
<dbReference type="GO" id="GO:0051301">
    <property type="term" value="P:cell division"/>
    <property type="evidence" value="ECO:0007669"/>
    <property type="project" value="UniProtKB-KW"/>
</dbReference>
<gene>
    <name evidence="9" type="ORF">OTU49_009267</name>
</gene>
<dbReference type="Proteomes" id="UP001445076">
    <property type="component" value="Unassembled WGS sequence"/>
</dbReference>
<evidence type="ECO:0008006" key="11">
    <source>
        <dbReference type="Google" id="ProtNLM"/>
    </source>
</evidence>
<protein>
    <recommendedName>
        <fullName evidence="11">Cyclin B</fullName>
    </recommendedName>
</protein>
<keyword evidence="3" id="KW-0132">Cell division</keyword>
<evidence type="ECO:0000256" key="6">
    <source>
        <dbReference type="RuleBase" id="RU000383"/>
    </source>
</evidence>
<evidence type="ECO:0000259" key="8">
    <source>
        <dbReference type="SMART" id="SM01332"/>
    </source>
</evidence>
<dbReference type="AlphaFoldDB" id="A0AAW0WBD2"/>
<dbReference type="InterPro" id="IPR046965">
    <property type="entry name" value="Cyclin_A/B-like"/>
</dbReference>
<comment type="caution">
    <text evidence="9">The sequence shown here is derived from an EMBL/GenBank/DDBJ whole genome shotgun (WGS) entry which is preliminary data.</text>
</comment>
<organism evidence="9 10">
    <name type="scientific">Cherax quadricarinatus</name>
    <name type="common">Australian red claw crayfish</name>
    <dbReference type="NCBI Taxonomy" id="27406"/>
    <lineage>
        <taxon>Eukaryota</taxon>
        <taxon>Metazoa</taxon>
        <taxon>Ecdysozoa</taxon>
        <taxon>Arthropoda</taxon>
        <taxon>Crustacea</taxon>
        <taxon>Multicrustacea</taxon>
        <taxon>Malacostraca</taxon>
        <taxon>Eumalacostraca</taxon>
        <taxon>Eucarida</taxon>
        <taxon>Decapoda</taxon>
        <taxon>Pleocyemata</taxon>
        <taxon>Astacidea</taxon>
        <taxon>Parastacoidea</taxon>
        <taxon>Parastacidae</taxon>
        <taxon>Cherax</taxon>
    </lineage>
</organism>
<keyword evidence="4 6" id="KW-0195">Cyclin</keyword>
<feature type="domain" description="Cyclin C-terminal" evidence="8">
    <location>
        <begin position="171"/>
        <end position="287"/>
    </location>
</feature>
<dbReference type="InterPro" id="IPR004367">
    <property type="entry name" value="Cyclin_C-dom"/>
</dbReference>
<dbReference type="InterPro" id="IPR013763">
    <property type="entry name" value="Cyclin-like_dom"/>
</dbReference>
<keyword evidence="5" id="KW-0131">Cell cycle</keyword>
<dbReference type="PROSITE" id="PS00292">
    <property type="entry name" value="CYCLINS"/>
    <property type="match status" value="1"/>
</dbReference>
<proteinExistence type="inferred from homology"/>
<evidence type="ECO:0000256" key="3">
    <source>
        <dbReference type="ARBA" id="ARBA00022618"/>
    </source>
</evidence>
<dbReference type="InterPro" id="IPR048258">
    <property type="entry name" value="Cyclins_cyclin-box"/>
</dbReference>
<evidence type="ECO:0000313" key="10">
    <source>
        <dbReference type="Proteomes" id="UP001445076"/>
    </source>
</evidence>
<dbReference type="CDD" id="cd20507">
    <property type="entry name" value="CYCLIN_CCNB1-like_rpt1"/>
    <property type="match status" value="1"/>
</dbReference>
<dbReference type="FunFam" id="1.10.472.10:FF:000198">
    <property type="entry name" value="G2/mitotic-specific cyclin-B1"/>
    <property type="match status" value="1"/>
</dbReference>
<feature type="domain" description="Cyclin-like" evidence="7">
    <location>
        <begin position="175"/>
        <end position="256"/>
    </location>
</feature>
<evidence type="ECO:0000256" key="4">
    <source>
        <dbReference type="ARBA" id="ARBA00023127"/>
    </source>
</evidence>
<dbReference type="GO" id="GO:0044772">
    <property type="term" value="P:mitotic cell cycle phase transition"/>
    <property type="evidence" value="ECO:0007669"/>
    <property type="project" value="InterPro"/>
</dbReference>
<name>A0AAW0WBD2_CHEQU</name>
<evidence type="ECO:0000259" key="7">
    <source>
        <dbReference type="SMART" id="SM00385"/>
    </source>
</evidence>
<dbReference type="Pfam" id="PF02984">
    <property type="entry name" value="Cyclin_C"/>
    <property type="match status" value="1"/>
</dbReference>
<dbReference type="PANTHER" id="PTHR10177">
    <property type="entry name" value="CYCLINS"/>
    <property type="match status" value="1"/>
</dbReference>
<dbReference type="GO" id="GO:0005829">
    <property type="term" value="C:cytosol"/>
    <property type="evidence" value="ECO:0007669"/>
    <property type="project" value="UniProtKB-ARBA"/>
</dbReference>
<evidence type="ECO:0000256" key="1">
    <source>
        <dbReference type="ARBA" id="ARBA00003222"/>
    </source>
</evidence>
<dbReference type="InterPro" id="IPR036915">
    <property type="entry name" value="Cyclin-like_sf"/>
</dbReference>
<dbReference type="InterPro" id="IPR006671">
    <property type="entry name" value="Cyclin_N"/>
</dbReference>
<comment type="function">
    <text evidence="1">Essential for the control of the cell cycle at the G2/M (mitosis) transition.</text>
</comment>
<dbReference type="InterPro" id="IPR039361">
    <property type="entry name" value="Cyclin"/>
</dbReference>
<reference evidence="9 10" key="1">
    <citation type="journal article" date="2024" name="BMC Genomics">
        <title>Genome assembly of redclaw crayfish (Cherax quadricarinatus) provides insights into its immune adaptation and hypoxia tolerance.</title>
        <authorList>
            <person name="Liu Z."/>
            <person name="Zheng J."/>
            <person name="Li H."/>
            <person name="Fang K."/>
            <person name="Wang S."/>
            <person name="He J."/>
            <person name="Zhou D."/>
            <person name="Weng S."/>
            <person name="Chi M."/>
            <person name="Gu Z."/>
            <person name="He J."/>
            <person name="Li F."/>
            <person name="Wang M."/>
        </authorList>
    </citation>
    <scope>NUCLEOTIDE SEQUENCE [LARGE SCALE GENOMIC DNA]</scope>
    <source>
        <strain evidence="9">ZL_2023a</strain>
    </source>
</reference>
<comment type="similarity">
    <text evidence="2">Belongs to the cyclin family. Cyclin AB subfamily.</text>
</comment>
<keyword evidence="10" id="KW-1185">Reference proteome</keyword>
<dbReference type="SUPFAM" id="SSF47954">
    <property type="entry name" value="Cyclin-like"/>
    <property type="match status" value="2"/>
</dbReference>
<evidence type="ECO:0000313" key="9">
    <source>
        <dbReference type="EMBL" id="KAK8728392.1"/>
    </source>
</evidence>
<dbReference type="CDD" id="cd20509">
    <property type="entry name" value="CYCLIN_CCNB1-like_rpt2"/>
    <property type="match status" value="1"/>
</dbReference>
<accession>A0AAW0WBD2</accession>
<dbReference type="SMART" id="SM01332">
    <property type="entry name" value="Cyclin_C"/>
    <property type="match status" value="1"/>
</dbReference>
<dbReference type="Pfam" id="PF00134">
    <property type="entry name" value="Cyclin_N"/>
    <property type="match status" value="1"/>
</dbReference>
<dbReference type="Gene3D" id="1.10.472.10">
    <property type="entry name" value="Cyclin-like"/>
    <property type="match status" value="2"/>
</dbReference>
<evidence type="ECO:0000256" key="2">
    <source>
        <dbReference type="ARBA" id="ARBA00006955"/>
    </source>
</evidence>
<evidence type="ECO:0000256" key="5">
    <source>
        <dbReference type="ARBA" id="ARBA00023306"/>
    </source>
</evidence>
<dbReference type="SMART" id="SM00385">
    <property type="entry name" value="CYCLIN"/>
    <property type="match status" value="2"/>
</dbReference>